<dbReference type="PROSITE" id="PS00216">
    <property type="entry name" value="SUGAR_TRANSPORT_1"/>
    <property type="match status" value="1"/>
</dbReference>
<keyword evidence="3 5" id="KW-1133">Transmembrane helix</keyword>
<dbReference type="InterPro" id="IPR036259">
    <property type="entry name" value="MFS_trans_sf"/>
</dbReference>
<dbReference type="PANTHER" id="PTHR23508">
    <property type="entry name" value="CARBOXYLIC ACID TRANSPORTER PROTEIN HOMOLOG"/>
    <property type="match status" value="1"/>
</dbReference>
<dbReference type="PROSITE" id="PS50850">
    <property type="entry name" value="MFS"/>
    <property type="match status" value="1"/>
</dbReference>
<dbReference type="AlphaFoldDB" id="A0A367PBX3"/>
<gene>
    <name evidence="7" type="ORF">DDK22_31450</name>
</gene>
<evidence type="ECO:0000256" key="1">
    <source>
        <dbReference type="ARBA" id="ARBA00004141"/>
    </source>
</evidence>
<feature type="transmembrane region" description="Helical" evidence="5">
    <location>
        <begin position="148"/>
        <end position="169"/>
    </location>
</feature>
<dbReference type="RefSeq" id="WP_114135326.1">
    <property type="nucleotide sequence ID" value="NZ_CP068434.1"/>
</dbReference>
<dbReference type="EMBL" id="QDHA01000097">
    <property type="protein sequence ID" value="RCJ04536.1"/>
    <property type="molecule type" value="Genomic_DNA"/>
</dbReference>
<dbReference type="Proteomes" id="UP000253501">
    <property type="component" value="Unassembled WGS sequence"/>
</dbReference>
<dbReference type="PANTHER" id="PTHR23508:SF10">
    <property type="entry name" value="CARBOXYLIC ACID TRANSPORTER PROTEIN HOMOLOG"/>
    <property type="match status" value="1"/>
</dbReference>
<feature type="transmembrane region" description="Helical" evidence="5">
    <location>
        <begin position="89"/>
        <end position="109"/>
    </location>
</feature>
<feature type="transmembrane region" description="Helical" evidence="5">
    <location>
        <begin position="59"/>
        <end position="77"/>
    </location>
</feature>
<evidence type="ECO:0000259" key="6">
    <source>
        <dbReference type="PROSITE" id="PS50850"/>
    </source>
</evidence>
<keyword evidence="2 5" id="KW-0812">Transmembrane</keyword>
<keyword evidence="4 5" id="KW-0472">Membrane</keyword>
<accession>A0A367PBX3</accession>
<comment type="caution">
    <text evidence="7">The sequence shown here is derived from an EMBL/GenBank/DDBJ whole genome shotgun (WGS) entry which is preliminary data.</text>
</comment>
<feature type="transmembrane region" description="Helical" evidence="5">
    <location>
        <begin position="289"/>
        <end position="310"/>
    </location>
</feature>
<proteinExistence type="predicted"/>
<feature type="transmembrane region" description="Helical" evidence="5">
    <location>
        <begin position="115"/>
        <end position="136"/>
    </location>
</feature>
<dbReference type="Gene3D" id="1.20.1250.20">
    <property type="entry name" value="MFS general substrate transporter like domains"/>
    <property type="match status" value="2"/>
</dbReference>
<evidence type="ECO:0000313" key="7">
    <source>
        <dbReference type="EMBL" id="RCJ04536.1"/>
    </source>
</evidence>
<dbReference type="GO" id="GO:0046943">
    <property type="term" value="F:carboxylic acid transmembrane transporter activity"/>
    <property type="evidence" value="ECO:0007669"/>
    <property type="project" value="TreeGrafter"/>
</dbReference>
<dbReference type="GO" id="GO:0005886">
    <property type="term" value="C:plasma membrane"/>
    <property type="evidence" value="ECO:0007669"/>
    <property type="project" value="TreeGrafter"/>
</dbReference>
<dbReference type="CDD" id="cd17365">
    <property type="entry name" value="MFS_PcaK_like"/>
    <property type="match status" value="1"/>
</dbReference>
<evidence type="ECO:0000256" key="4">
    <source>
        <dbReference type="ARBA" id="ARBA00023136"/>
    </source>
</evidence>
<dbReference type="InterPro" id="IPR020846">
    <property type="entry name" value="MFS_dom"/>
</dbReference>
<feature type="transmembrane region" description="Helical" evidence="5">
    <location>
        <begin position="175"/>
        <end position="196"/>
    </location>
</feature>
<evidence type="ECO:0000256" key="2">
    <source>
        <dbReference type="ARBA" id="ARBA00022692"/>
    </source>
</evidence>
<evidence type="ECO:0000256" key="3">
    <source>
        <dbReference type="ARBA" id="ARBA00022989"/>
    </source>
</evidence>
<evidence type="ECO:0000313" key="8">
    <source>
        <dbReference type="Proteomes" id="UP000253501"/>
    </source>
</evidence>
<sequence length="444" mass="46620">MHAVGTAAQTTAVPLRTTYLVLILCWFAILSEGYDLGVMGTIVPALMHDPQWKLTPLELGQMSSAALVGTLFGAYIISPLSDLAGRKKLLIACVALFSLSMLAAVWAPTPAYFSLARALGGLGLGGVISVAAALTVEYSPPHRRNLNFALMYSGYPIGALVSALVGIGFMEQYGWRAVVAIGALPLLFLPVLMIWLPESLEFLLAKGHHHRAQALAEKLGVAMPAPTTHPAPTATAPQASFRAMIGEVFSRKNAFGTICLWIAQLSVVMAMYGLGTWLPQIMRKNGYDLGSSLALFAVFNLAAAVGGVAIGRVADHFGPRKTICTGYVVGAMAILALSQKNDLLVNYLLVGLAGFGTIAVALVQLGYIANYYAPHARASGTGWAVGIGRFGAMAGPLVGGYTAGLNISPIWNFAIFAGAAFVAGLAIFFTPTPEHVSRATGRKA</sequence>
<name>A0A367PBX3_CUPNE</name>
<feature type="transmembrane region" description="Helical" evidence="5">
    <location>
        <begin position="410"/>
        <end position="429"/>
    </location>
</feature>
<feature type="transmembrane region" description="Helical" evidence="5">
    <location>
        <begin position="254"/>
        <end position="277"/>
    </location>
</feature>
<dbReference type="PROSITE" id="PS00217">
    <property type="entry name" value="SUGAR_TRANSPORT_2"/>
    <property type="match status" value="1"/>
</dbReference>
<dbReference type="SUPFAM" id="SSF103473">
    <property type="entry name" value="MFS general substrate transporter"/>
    <property type="match status" value="1"/>
</dbReference>
<feature type="transmembrane region" description="Helical" evidence="5">
    <location>
        <begin position="344"/>
        <end position="369"/>
    </location>
</feature>
<feature type="transmembrane region" description="Helical" evidence="5">
    <location>
        <begin position="19"/>
        <end position="47"/>
    </location>
</feature>
<protein>
    <submittedName>
        <fullName evidence="7">MFS transporter</fullName>
    </submittedName>
</protein>
<reference evidence="7 8" key="1">
    <citation type="submission" date="2018-04" db="EMBL/GenBank/DDBJ databases">
        <title>Cupriavidus necator CR12 genome sequencing and assembly.</title>
        <authorList>
            <person name="Ben Fekih I."/>
            <person name="Mazhar H.S."/>
            <person name="Bello S.K."/>
            <person name="Rensing C."/>
        </authorList>
    </citation>
    <scope>NUCLEOTIDE SEQUENCE [LARGE SCALE GENOMIC DNA]</scope>
    <source>
        <strain evidence="7 8">CR12</strain>
    </source>
</reference>
<dbReference type="InterPro" id="IPR005829">
    <property type="entry name" value="Sugar_transporter_CS"/>
</dbReference>
<feature type="transmembrane region" description="Helical" evidence="5">
    <location>
        <begin position="381"/>
        <end position="404"/>
    </location>
</feature>
<organism evidence="7 8">
    <name type="scientific">Cupriavidus necator</name>
    <name type="common">Alcaligenes eutrophus</name>
    <name type="synonym">Ralstonia eutropha</name>
    <dbReference type="NCBI Taxonomy" id="106590"/>
    <lineage>
        <taxon>Bacteria</taxon>
        <taxon>Pseudomonadati</taxon>
        <taxon>Pseudomonadota</taxon>
        <taxon>Betaproteobacteria</taxon>
        <taxon>Burkholderiales</taxon>
        <taxon>Burkholderiaceae</taxon>
        <taxon>Cupriavidus</taxon>
    </lineage>
</organism>
<comment type="subcellular location">
    <subcellularLocation>
        <location evidence="1">Membrane</location>
        <topology evidence="1">Multi-pass membrane protein</topology>
    </subcellularLocation>
</comment>
<evidence type="ECO:0000256" key="5">
    <source>
        <dbReference type="SAM" id="Phobius"/>
    </source>
</evidence>
<dbReference type="InterPro" id="IPR011701">
    <property type="entry name" value="MFS"/>
</dbReference>
<feature type="domain" description="Major facilitator superfamily (MFS) profile" evidence="6">
    <location>
        <begin position="21"/>
        <end position="435"/>
    </location>
</feature>
<dbReference type="Pfam" id="PF07690">
    <property type="entry name" value="MFS_1"/>
    <property type="match status" value="1"/>
</dbReference>